<evidence type="ECO:0000256" key="1">
    <source>
        <dbReference type="SAM" id="Phobius"/>
    </source>
</evidence>
<dbReference type="EnsemblBacteria" id="ACK41921">
    <property type="protein sequence ID" value="ACK41921"/>
    <property type="gene ID" value="Dtur_0633"/>
</dbReference>
<feature type="transmembrane region" description="Helical" evidence="1">
    <location>
        <begin position="229"/>
        <end position="249"/>
    </location>
</feature>
<dbReference type="RefSeq" id="WP_012583006.1">
    <property type="nucleotide sequence ID" value="NC_011661.1"/>
</dbReference>
<proteinExistence type="predicted"/>
<organism evidence="2 3">
    <name type="scientific">Dictyoglomus turgidum (strain DSM 6724 / Z-1310)</name>
    <dbReference type="NCBI Taxonomy" id="515635"/>
    <lineage>
        <taxon>Bacteria</taxon>
        <taxon>Pseudomonadati</taxon>
        <taxon>Dictyoglomota</taxon>
        <taxon>Dictyoglomia</taxon>
        <taxon>Dictyoglomales</taxon>
        <taxon>Dictyoglomaceae</taxon>
        <taxon>Dictyoglomus</taxon>
    </lineage>
</organism>
<feature type="transmembrane region" description="Helical" evidence="1">
    <location>
        <begin position="99"/>
        <end position="120"/>
    </location>
</feature>
<feature type="transmembrane region" description="Helical" evidence="1">
    <location>
        <begin position="175"/>
        <end position="196"/>
    </location>
</feature>
<feature type="transmembrane region" description="Helical" evidence="1">
    <location>
        <begin position="18"/>
        <end position="37"/>
    </location>
</feature>
<keyword evidence="1" id="KW-0472">Membrane</keyword>
<dbReference type="EMBL" id="CP001251">
    <property type="protein sequence ID" value="ACK41921.1"/>
    <property type="molecule type" value="Genomic_DNA"/>
</dbReference>
<reference evidence="3" key="1">
    <citation type="journal article" date="2016" name="Front. Microbiol.">
        <title>The complete genome sequence of hyperthermophile Dictyoglomus turgidum DSM 6724 reveals a specialized carbohydrate fermentor.</title>
        <authorList>
            <person name="Brumm P.J."/>
            <person name="Gowda K."/>
            <person name="Robb F.T."/>
            <person name="Mead D.A."/>
        </authorList>
    </citation>
    <scope>NUCLEOTIDE SEQUENCE [LARGE SCALE GENOMIC DNA]</scope>
    <source>
        <strain evidence="3">DSM 6724 / Z-1310</strain>
    </source>
</reference>
<accession>B8DZI8</accession>
<feature type="transmembrane region" description="Helical" evidence="1">
    <location>
        <begin position="49"/>
        <end position="68"/>
    </location>
</feature>
<dbReference type="HOGENOM" id="CLU_1072540_0_0_0"/>
<gene>
    <name evidence="2" type="ordered locus">Dtur_0633</name>
</gene>
<keyword evidence="3" id="KW-1185">Reference proteome</keyword>
<protein>
    <submittedName>
        <fullName evidence="2">Uncharacterized protein</fullName>
    </submittedName>
</protein>
<feature type="transmembrane region" description="Helical" evidence="1">
    <location>
        <begin position="140"/>
        <end position="163"/>
    </location>
</feature>
<keyword evidence="1" id="KW-0812">Transmembrane</keyword>
<dbReference type="InParanoid" id="B8DZI8"/>
<sequence>MRNVINIVKYEILGKKNAYLISLLTLIGLVFTIYARLNSTVMNRDDLSLIIFVFLFLVFLVGIILIAISNLMDINSKDLNYLSFTLPLKPSVLFLKRMIIYLIELLSFLIVIIFLTFFILRLYNTSFSHAVINYFSSYGAILFLDFLFGNVIAFFLVSLMIIAKKLPYENRILKIIIYIGCILYLLYKGHLNNFLIKIFPQKLPIFIPAFDYNISGKLGIGFSVPKIEYFVVEVILRILILAIIIFLYNRLLNKMEIRR</sequence>
<dbReference type="AlphaFoldDB" id="B8DZI8"/>
<dbReference type="STRING" id="515635.Dtur_0633"/>
<evidence type="ECO:0000313" key="2">
    <source>
        <dbReference type="EMBL" id="ACK41921.1"/>
    </source>
</evidence>
<evidence type="ECO:0000313" key="3">
    <source>
        <dbReference type="Proteomes" id="UP000007719"/>
    </source>
</evidence>
<dbReference type="OrthoDB" id="10009636at2"/>
<name>B8DZI8_DICTD</name>
<dbReference type="KEGG" id="dtu:Dtur_0633"/>
<dbReference type="Proteomes" id="UP000007719">
    <property type="component" value="Chromosome"/>
</dbReference>
<keyword evidence="1" id="KW-1133">Transmembrane helix</keyword>